<evidence type="ECO:0000313" key="3">
    <source>
        <dbReference type="Proteomes" id="UP000217083"/>
    </source>
</evidence>
<dbReference type="AlphaFoldDB" id="A0A263BT79"/>
<dbReference type="Proteomes" id="UP000217083">
    <property type="component" value="Unassembled WGS sequence"/>
</dbReference>
<feature type="transmembrane region" description="Helical" evidence="1">
    <location>
        <begin position="9"/>
        <end position="31"/>
    </location>
</feature>
<dbReference type="RefSeq" id="WP_094925183.1">
    <property type="nucleotide sequence ID" value="NZ_NPIA01000005.1"/>
</dbReference>
<dbReference type="Pfam" id="PF14345">
    <property type="entry name" value="GDYXXLXY"/>
    <property type="match status" value="1"/>
</dbReference>
<name>A0A263BT79_9BACI</name>
<evidence type="ECO:0008006" key="4">
    <source>
        <dbReference type="Google" id="ProtNLM"/>
    </source>
</evidence>
<accession>A0A263BT79</accession>
<keyword evidence="1" id="KW-1133">Transmembrane helix</keyword>
<dbReference type="InterPro" id="IPR025833">
    <property type="entry name" value="GDYXXLXY"/>
</dbReference>
<organism evidence="2 3">
    <name type="scientific">Lottiidibacillus patelloidae</name>
    <dbReference type="NCBI Taxonomy" id="2670334"/>
    <lineage>
        <taxon>Bacteria</taxon>
        <taxon>Bacillati</taxon>
        <taxon>Bacillota</taxon>
        <taxon>Bacilli</taxon>
        <taxon>Bacillales</taxon>
        <taxon>Bacillaceae</taxon>
        <taxon>Lottiidibacillus</taxon>
    </lineage>
</organism>
<keyword evidence="1" id="KW-0472">Membrane</keyword>
<protein>
    <recommendedName>
        <fullName evidence="4">GDYXXLXY domain-containing protein</fullName>
    </recommendedName>
</protein>
<keyword evidence="1" id="KW-0812">Transmembrane</keyword>
<evidence type="ECO:0000313" key="2">
    <source>
        <dbReference type="EMBL" id="OZM56778.1"/>
    </source>
</evidence>
<proteinExistence type="predicted"/>
<comment type="caution">
    <text evidence="2">The sequence shown here is derived from an EMBL/GenBank/DDBJ whole genome shotgun (WGS) entry which is preliminary data.</text>
</comment>
<gene>
    <name evidence="2" type="ORF">CIB95_11205</name>
</gene>
<dbReference type="EMBL" id="NPIA01000005">
    <property type="protein sequence ID" value="OZM56778.1"/>
    <property type="molecule type" value="Genomic_DNA"/>
</dbReference>
<sequence>MMMTKKRKLLFYSFIGIQVLVLFFITFTHYATEWYGEEIRLKTEPIDPRDLFYGDYVTLRYDINNVSTNDVEVNVPLDDSYNYRPVYVVIEKKDYGKVVSIHNNKPNVAKHHAVLKARMQYWGKGSRGNNIHLEYGFERYYADSETALELEKDYGKFDVIIKVSPWGQKISRLDYK</sequence>
<reference evidence="3" key="1">
    <citation type="submission" date="2017-08" db="EMBL/GenBank/DDBJ databases">
        <authorList>
            <person name="Huang Z."/>
        </authorList>
    </citation>
    <scope>NUCLEOTIDE SEQUENCE [LARGE SCALE GENOMIC DNA]</scope>
    <source>
        <strain evidence="3">SA5d-4</strain>
    </source>
</reference>
<evidence type="ECO:0000256" key="1">
    <source>
        <dbReference type="SAM" id="Phobius"/>
    </source>
</evidence>
<keyword evidence="3" id="KW-1185">Reference proteome</keyword>
<reference evidence="2 3" key="2">
    <citation type="submission" date="2017-09" db="EMBL/GenBank/DDBJ databases">
        <title>Bacillus patelloidae sp. nov., isolated from the intestinal tract of a marine limpet.</title>
        <authorList>
            <person name="Liu R."/>
            <person name="Dong C."/>
            <person name="Shao Z."/>
        </authorList>
    </citation>
    <scope>NUCLEOTIDE SEQUENCE [LARGE SCALE GENOMIC DNA]</scope>
    <source>
        <strain evidence="2 3">SA5d-4</strain>
    </source>
</reference>